<evidence type="ECO:0000313" key="3">
    <source>
        <dbReference type="Proteomes" id="UP001448858"/>
    </source>
</evidence>
<dbReference type="Proteomes" id="UP001448858">
    <property type="component" value="Chromosome"/>
</dbReference>
<comment type="cofactor">
    <cofactor evidence="1">
        <name>Fe cation</name>
        <dbReference type="ChEBI" id="CHEBI:24875"/>
    </cofactor>
</comment>
<gene>
    <name evidence="2" type="ORF">AAE021_12400</name>
</gene>
<dbReference type="SUPFAM" id="SSF47240">
    <property type="entry name" value="Ferritin-like"/>
    <property type="match status" value="1"/>
</dbReference>
<dbReference type="Pfam" id="PF00268">
    <property type="entry name" value="Ribonuc_red_sm"/>
    <property type="match status" value="1"/>
</dbReference>
<dbReference type="InterPro" id="IPR012348">
    <property type="entry name" value="RNR-like"/>
</dbReference>
<protein>
    <submittedName>
        <fullName evidence="2">Ribonucleotide-diphosphate reductase subunit beta</fullName>
    </submittedName>
</protein>
<dbReference type="InterPro" id="IPR000358">
    <property type="entry name" value="RNR_small_fam"/>
</dbReference>
<dbReference type="InterPro" id="IPR009078">
    <property type="entry name" value="Ferritin-like_SF"/>
</dbReference>
<name>A0ABZ2ZS26_9MICC</name>
<organism evidence="2 3">
    <name type="scientific">Arthrobacter citreus</name>
    <dbReference type="NCBI Taxonomy" id="1670"/>
    <lineage>
        <taxon>Bacteria</taxon>
        <taxon>Bacillati</taxon>
        <taxon>Actinomycetota</taxon>
        <taxon>Actinomycetes</taxon>
        <taxon>Micrococcales</taxon>
        <taxon>Micrococcaceae</taxon>
        <taxon>Arthrobacter</taxon>
    </lineage>
</organism>
<dbReference type="Gene3D" id="1.10.620.20">
    <property type="entry name" value="Ribonucleotide Reductase, subunit A"/>
    <property type="match status" value="1"/>
</dbReference>
<reference evidence="2 3" key="1">
    <citation type="submission" date="2024-04" db="EMBL/GenBank/DDBJ databases">
        <title>Arthrobacter sp. from Plains bison fecal sample.</title>
        <authorList>
            <person name="Ruzzini A."/>
        </authorList>
    </citation>
    <scope>NUCLEOTIDE SEQUENCE [LARGE SCALE GENOMIC DNA]</scope>
    <source>
        <strain evidence="2 3">EINP1</strain>
    </source>
</reference>
<keyword evidence="3" id="KW-1185">Reference proteome</keyword>
<sequence length="309" mass="34700">MDEAEVMELGRVDTASLLAHADRVAGERPGPQELFERWDRQQWQLSAIDLEQDVYDFHHRLPARLRVEIERLIYTFIIGEYTGTDLLAPVMLGSPDEEDLLFITTQASDEAKHTQLMFRLGRELLGVDESPEAMLRTAWDMAEPAHRELSLIEGEIMGNITNNPGDYESWIRGVALFHMVNEGVLALSGQRLVVSLLGRVGVLPGVRSSFAALTRDESRHISYGMHALRIGIEEGHREAVEDVLERTLPLAMELADFSDDAGGALAQLQRQAAGRVFGQAGMTDKFRDHIFEHVIAPKSDLRKEFTDEI</sequence>
<dbReference type="RefSeq" id="WP_342022644.1">
    <property type="nucleotide sequence ID" value="NZ_CP151657.1"/>
</dbReference>
<accession>A0ABZ2ZS26</accession>
<proteinExistence type="predicted"/>
<dbReference type="EMBL" id="CP151657">
    <property type="protein sequence ID" value="WZP14983.1"/>
    <property type="molecule type" value="Genomic_DNA"/>
</dbReference>
<evidence type="ECO:0000313" key="2">
    <source>
        <dbReference type="EMBL" id="WZP14983.1"/>
    </source>
</evidence>
<evidence type="ECO:0000256" key="1">
    <source>
        <dbReference type="ARBA" id="ARBA00001962"/>
    </source>
</evidence>